<evidence type="ECO:0008006" key="4">
    <source>
        <dbReference type="Google" id="ProtNLM"/>
    </source>
</evidence>
<name>A0A540L897_MALBA</name>
<accession>A0A540L897</accession>
<evidence type="ECO:0000313" key="2">
    <source>
        <dbReference type="EMBL" id="TQD82717.1"/>
    </source>
</evidence>
<gene>
    <name evidence="2" type="ORF">C1H46_031752</name>
</gene>
<keyword evidence="3" id="KW-1185">Reference proteome</keyword>
<dbReference type="Proteomes" id="UP000315295">
    <property type="component" value="Unassembled WGS sequence"/>
</dbReference>
<organism evidence="2 3">
    <name type="scientific">Malus baccata</name>
    <name type="common">Siberian crab apple</name>
    <name type="synonym">Pyrus baccata</name>
    <dbReference type="NCBI Taxonomy" id="106549"/>
    <lineage>
        <taxon>Eukaryota</taxon>
        <taxon>Viridiplantae</taxon>
        <taxon>Streptophyta</taxon>
        <taxon>Embryophyta</taxon>
        <taxon>Tracheophyta</taxon>
        <taxon>Spermatophyta</taxon>
        <taxon>Magnoliopsida</taxon>
        <taxon>eudicotyledons</taxon>
        <taxon>Gunneridae</taxon>
        <taxon>Pentapetalae</taxon>
        <taxon>rosids</taxon>
        <taxon>fabids</taxon>
        <taxon>Rosales</taxon>
        <taxon>Rosaceae</taxon>
        <taxon>Amygdaloideae</taxon>
        <taxon>Maleae</taxon>
        <taxon>Malus</taxon>
    </lineage>
</organism>
<evidence type="ECO:0000256" key="1">
    <source>
        <dbReference type="SAM" id="MobiDB-lite"/>
    </source>
</evidence>
<proteinExistence type="predicted"/>
<feature type="region of interest" description="Disordered" evidence="1">
    <location>
        <begin position="339"/>
        <end position="360"/>
    </location>
</feature>
<dbReference type="Pfam" id="PF14223">
    <property type="entry name" value="Retrotran_gag_2"/>
    <property type="match status" value="1"/>
</dbReference>
<dbReference type="AlphaFoldDB" id="A0A540L897"/>
<evidence type="ECO:0000313" key="3">
    <source>
        <dbReference type="Proteomes" id="UP000315295"/>
    </source>
</evidence>
<protein>
    <recommendedName>
        <fullName evidence="4">Retrotransposon Copia-like N-terminal domain-containing protein</fullName>
    </recommendedName>
</protein>
<sequence>MASNTVRIEGLLGMLTIKLNDKNFSKWVYQFKSVMKGYKMFDHFDGTAVCPPKFVIDTEHGVTSVISEVFLEWESVDLALLSLLIATLSDESIEHVLGCKTTHEAWSNLQDRYASISKARVNTLKTEFQTLQKGSDSIDQYLSKLRNIKDQLIAANESVSDNDFVVAALSGLPREYSTIRTVILTRDNSITLREFREHLLCAEREVDSMVNTMTHNFSGLYMQGSSSQSVQCQGLSSHSDDIPCATVGTITRVPNGGSNLSIPYHPQGSVALPFNSHGSAALPFNPQGSSFSAPPFSSNGLMYSPDQFPLSSYVMPQSPSVYPEFSNSYGFVGNGNAPRPFNNSNNGPRPFFGQKSNGGY</sequence>
<dbReference type="STRING" id="106549.A0A540L897"/>
<reference evidence="2 3" key="1">
    <citation type="journal article" date="2019" name="G3 (Bethesda)">
        <title>Sequencing of a Wild Apple (Malus baccata) Genome Unravels the Differences Between Cultivated and Wild Apple Species Regarding Disease Resistance and Cold Tolerance.</title>
        <authorList>
            <person name="Chen X."/>
        </authorList>
    </citation>
    <scope>NUCLEOTIDE SEQUENCE [LARGE SCALE GENOMIC DNA]</scope>
    <source>
        <strain evidence="3">cv. Shandingzi</strain>
        <tissue evidence="2">Leaves</tissue>
    </source>
</reference>
<dbReference type="PANTHER" id="PTHR47481">
    <property type="match status" value="1"/>
</dbReference>
<comment type="caution">
    <text evidence="2">The sequence shown here is derived from an EMBL/GenBank/DDBJ whole genome shotgun (WGS) entry which is preliminary data.</text>
</comment>
<dbReference type="EMBL" id="VIEB01000711">
    <property type="protein sequence ID" value="TQD82717.1"/>
    <property type="molecule type" value="Genomic_DNA"/>
</dbReference>
<dbReference type="PANTHER" id="PTHR47481:SF22">
    <property type="entry name" value="RETROTRANSPOSON GAG DOMAIN-CONTAINING PROTEIN"/>
    <property type="match status" value="1"/>
</dbReference>